<keyword evidence="9" id="KW-0786">Thiamine pyrophosphate</keyword>
<feature type="domain" description="Thiamine pyrophosphate enzyme TPP-binding" evidence="10">
    <location>
        <begin position="46"/>
        <end position="193"/>
    </location>
</feature>
<comment type="cofactor">
    <cofactor evidence="3">
        <name>[4Fe-4S] cluster</name>
        <dbReference type="ChEBI" id="CHEBI:49883"/>
    </cofactor>
</comment>
<dbReference type="Pfam" id="PF02775">
    <property type="entry name" value="TPP_enzyme_C"/>
    <property type="match status" value="1"/>
</dbReference>
<dbReference type="Gene3D" id="3.40.50.970">
    <property type="match status" value="1"/>
</dbReference>
<feature type="domain" description="Pyruvate ferredoxin oxidoreductase beta subunit C-terminal" evidence="11">
    <location>
        <begin position="197"/>
        <end position="265"/>
    </location>
</feature>
<dbReference type="InterPro" id="IPR032686">
    <property type="entry name" value="PFO_beta_C"/>
</dbReference>
<comment type="caution">
    <text evidence="12">The sequence shown here is derived from an EMBL/GenBank/DDBJ whole genome shotgun (WGS) entry which is preliminary data.</text>
</comment>
<dbReference type="GO" id="GO:0046872">
    <property type="term" value="F:metal ion binding"/>
    <property type="evidence" value="ECO:0007669"/>
    <property type="project" value="UniProtKB-KW"/>
</dbReference>
<evidence type="ECO:0000256" key="4">
    <source>
        <dbReference type="ARBA" id="ARBA00022723"/>
    </source>
</evidence>
<evidence type="ECO:0000313" key="13">
    <source>
        <dbReference type="Proteomes" id="UP000288215"/>
    </source>
</evidence>
<keyword evidence="8" id="KW-0411">Iron-sulfur</keyword>
<dbReference type="InterPro" id="IPR011766">
    <property type="entry name" value="TPP_enzyme_TPP-bd"/>
</dbReference>
<sequence>MSMDWNSGVWPDWCPGCGNFGIFTAVKGALSELGISREKMVLVSGIGCSGKIPHFVKVPGVHTLHGRAIPFATGIKASNPDLKVIVHGGDGDLLGIGMGHLIAMGRRNPEILVVVHNNGVYGLTKGQASPTLQLGKKTKSLAFPNINSAVNPILLGVASGYTFLARSYAYNIEHLKACLKQGISHSGAGILEVIQPCPTWNNIVTMDWVEKNTYYLKDWDPVVKDDEDAVKKAQGIIGIESGEKKALGTILIDRRKDPFGKRLASIYKHYAAEPPATQQLEKGGAPLPIDLEKTFQKFYIH</sequence>
<dbReference type="Proteomes" id="UP000288215">
    <property type="component" value="Unassembled WGS sequence"/>
</dbReference>
<accession>A0A3S3SRD4</accession>
<dbReference type="CDD" id="cd03375">
    <property type="entry name" value="TPP_OGFOR"/>
    <property type="match status" value="1"/>
</dbReference>
<evidence type="ECO:0000313" key="12">
    <source>
        <dbReference type="EMBL" id="RWX73102.1"/>
    </source>
</evidence>
<keyword evidence="5" id="KW-0460">Magnesium</keyword>
<protein>
    <submittedName>
        <fullName evidence="12">2-oxoglutarate/2-oxoacid ferredoxin oxidoreductase, beta subunit</fullName>
    </submittedName>
</protein>
<dbReference type="GO" id="GO:0051536">
    <property type="term" value="F:iron-sulfur cluster binding"/>
    <property type="evidence" value="ECO:0007669"/>
    <property type="project" value="UniProtKB-KW"/>
</dbReference>
<evidence type="ECO:0000256" key="2">
    <source>
        <dbReference type="ARBA" id="ARBA00001964"/>
    </source>
</evidence>
<keyword evidence="6" id="KW-0560">Oxidoreductase</keyword>
<dbReference type="GO" id="GO:0006082">
    <property type="term" value="P:organic acid metabolic process"/>
    <property type="evidence" value="ECO:0007669"/>
    <property type="project" value="UniProtKB-ARBA"/>
</dbReference>
<dbReference type="EMBL" id="RXGA01000003">
    <property type="protein sequence ID" value="RWX73102.1"/>
    <property type="molecule type" value="Genomic_DNA"/>
</dbReference>
<dbReference type="SUPFAM" id="SSF52518">
    <property type="entry name" value="Thiamin diphosphate-binding fold (THDP-binding)"/>
    <property type="match status" value="1"/>
</dbReference>
<evidence type="ECO:0000256" key="7">
    <source>
        <dbReference type="ARBA" id="ARBA00023004"/>
    </source>
</evidence>
<evidence type="ECO:0000259" key="11">
    <source>
        <dbReference type="Pfam" id="PF12367"/>
    </source>
</evidence>
<evidence type="ECO:0000256" key="8">
    <source>
        <dbReference type="ARBA" id="ARBA00023014"/>
    </source>
</evidence>
<proteinExistence type="predicted"/>
<evidence type="ECO:0000256" key="5">
    <source>
        <dbReference type="ARBA" id="ARBA00022842"/>
    </source>
</evidence>
<organism evidence="12 13">
    <name type="scientific">Methanosuratincola subterraneus</name>
    <dbReference type="NCBI Taxonomy" id="2593994"/>
    <lineage>
        <taxon>Archaea</taxon>
        <taxon>Thermoproteota</taxon>
        <taxon>Methanosuratincolia</taxon>
        <taxon>Candidatus Methanomethylicales</taxon>
        <taxon>Candidatus Methanomethylicaceae</taxon>
        <taxon>Candidatus Methanosuratincola (ex Vanwonterghem et al. 2016)</taxon>
    </lineage>
</organism>
<reference evidence="12 13" key="1">
    <citation type="submission" date="2018-12" db="EMBL/GenBank/DDBJ databases">
        <title>The complete genome of the methanogenic archaea of the candidate phylum Verstraetearchaeota, obtained from the metagenome of underground thermal water.</title>
        <authorList>
            <person name="Kadnikov V.V."/>
            <person name="Mardanov A.V."/>
            <person name="Beletsky A.V."/>
            <person name="Karnachuk O.V."/>
            <person name="Ravin N.V."/>
        </authorList>
    </citation>
    <scope>NUCLEOTIDE SEQUENCE [LARGE SCALE GENOMIC DNA]</scope>
    <source>
        <strain evidence="12">Ch88</strain>
    </source>
</reference>
<evidence type="ECO:0000256" key="3">
    <source>
        <dbReference type="ARBA" id="ARBA00001966"/>
    </source>
</evidence>
<name>A0A3S3SRD4_METS7</name>
<dbReference type="GO" id="GO:0045333">
    <property type="term" value="P:cellular respiration"/>
    <property type="evidence" value="ECO:0007669"/>
    <property type="project" value="UniProtKB-ARBA"/>
</dbReference>
<dbReference type="GO" id="GO:0030976">
    <property type="term" value="F:thiamine pyrophosphate binding"/>
    <property type="evidence" value="ECO:0007669"/>
    <property type="project" value="InterPro"/>
</dbReference>
<gene>
    <name evidence="12" type="ORF">Metus_1076</name>
</gene>
<evidence type="ECO:0000256" key="6">
    <source>
        <dbReference type="ARBA" id="ARBA00023002"/>
    </source>
</evidence>
<dbReference type="InterPro" id="IPR051457">
    <property type="entry name" value="2-oxoacid:Fd_oxidoreductase"/>
</dbReference>
<dbReference type="GO" id="GO:0016625">
    <property type="term" value="F:oxidoreductase activity, acting on the aldehyde or oxo group of donors, iron-sulfur protein as acceptor"/>
    <property type="evidence" value="ECO:0007669"/>
    <property type="project" value="UniProtKB-ARBA"/>
</dbReference>
<evidence type="ECO:0000259" key="10">
    <source>
        <dbReference type="Pfam" id="PF02775"/>
    </source>
</evidence>
<comment type="cofactor">
    <cofactor evidence="1">
        <name>Mg(2+)</name>
        <dbReference type="ChEBI" id="CHEBI:18420"/>
    </cofactor>
</comment>
<dbReference type="NCBIfam" id="TIGR02177">
    <property type="entry name" value="PorB_KorB"/>
    <property type="match status" value="1"/>
</dbReference>
<dbReference type="PANTHER" id="PTHR48084">
    <property type="entry name" value="2-OXOGLUTARATE OXIDOREDUCTASE SUBUNIT KORB-RELATED"/>
    <property type="match status" value="1"/>
</dbReference>
<evidence type="ECO:0000256" key="1">
    <source>
        <dbReference type="ARBA" id="ARBA00001946"/>
    </source>
</evidence>
<dbReference type="Pfam" id="PF12367">
    <property type="entry name" value="PFO_beta_C"/>
    <property type="match status" value="1"/>
</dbReference>
<dbReference type="GO" id="GO:0044272">
    <property type="term" value="P:sulfur compound biosynthetic process"/>
    <property type="evidence" value="ECO:0007669"/>
    <property type="project" value="UniProtKB-ARBA"/>
</dbReference>
<keyword evidence="7" id="KW-0408">Iron</keyword>
<dbReference type="InterPro" id="IPR029061">
    <property type="entry name" value="THDP-binding"/>
</dbReference>
<comment type="cofactor">
    <cofactor evidence="2">
        <name>thiamine diphosphate</name>
        <dbReference type="ChEBI" id="CHEBI:58937"/>
    </cofactor>
</comment>
<evidence type="ECO:0000256" key="9">
    <source>
        <dbReference type="ARBA" id="ARBA00023052"/>
    </source>
</evidence>
<dbReference type="PANTHER" id="PTHR48084:SF2">
    <property type="entry name" value="PYRUVATE FERREDOXIN_FLAVODOXIN OXIDOREDUCTASE, BETA SUBUNIT"/>
    <property type="match status" value="1"/>
</dbReference>
<dbReference type="InterPro" id="IPR011896">
    <property type="entry name" value="OFOB"/>
</dbReference>
<dbReference type="AlphaFoldDB" id="A0A3S3SRD4"/>
<keyword evidence="4" id="KW-0479">Metal-binding</keyword>